<gene>
    <name evidence="1" type="ORF">HX018_04075</name>
</gene>
<proteinExistence type="predicted"/>
<dbReference type="EMBL" id="JACAGK010000007">
    <property type="protein sequence ID" value="MDM1047418.1"/>
    <property type="molecule type" value="Genomic_DNA"/>
</dbReference>
<sequence>MSSHHIVRENQEPALFVVDPHNIDVEYLGQLLEWSPTIITLAQHYEVLASWGIKVDVLLVDGHVATDMEEHLLAISYSEDYYSALFSYLASKKNYTLNIIVDQFEKADFLAYLPTFTINFISNGFKYVLLQQYEKWLPAGLILHLPDAYHLTDKFSNVNLLDANRLEVREDGFVTMQKTNDYVLIGEAL</sequence>
<reference evidence="1" key="2">
    <citation type="journal article" date="2022" name="Sci. Total Environ.">
        <title>Prevalence, transmission, and molecular epidemiology of tet(X)-positive bacteria among humans, animals, and environmental niches in China: An epidemiological, and genomic-based study.</title>
        <authorList>
            <person name="Dong N."/>
            <person name="Zeng Y."/>
            <person name="Cai C."/>
            <person name="Sun C."/>
            <person name="Lu J."/>
            <person name="Liu C."/>
            <person name="Zhou H."/>
            <person name="Sun Q."/>
            <person name="Shu L."/>
            <person name="Wang H."/>
            <person name="Wang Y."/>
            <person name="Wang S."/>
            <person name="Wu C."/>
            <person name="Chan E.W."/>
            <person name="Chen G."/>
            <person name="Shen Z."/>
            <person name="Chen S."/>
            <person name="Zhang R."/>
        </authorList>
    </citation>
    <scope>NUCLEOTIDE SEQUENCE</scope>
    <source>
        <strain evidence="1">R1692</strain>
    </source>
</reference>
<keyword evidence="2" id="KW-1185">Reference proteome</keyword>
<dbReference type="RefSeq" id="WP_286650545.1">
    <property type="nucleotide sequence ID" value="NZ_JACAGK010000007.1"/>
</dbReference>
<evidence type="ECO:0000313" key="2">
    <source>
        <dbReference type="Proteomes" id="UP001170954"/>
    </source>
</evidence>
<evidence type="ECO:0000313" key="1">
    <source>
        <dbReference type="EMBL" id="MDM1047418.1"/>
    </source>
</evidence>
<dbReference type="Proteomes" id="UP001170954">
    <property type="component" value="Unassembled WGS sequence"/>
</dbReference>
<name>A0ABT7NJM7_9SPHI</name>
<protein>
    <submittedName>
        <fullName evidence="1">Thiamine diphosphokinase</fullName>
    </submittedName>
</protein>
<reference evidence="1" key="1">
    <citation type="submission" date="2020-06" db="EMBL/GenBank/DDBJ databases">
        <authorList>
            <person name="Dong N."/>
        </authorList>
    </citation>
    <scope>NUCLEOTIDE SEQUENCE</scope>
    <source>
        <strain evidence="1">R1692</strain>
    </source>
</reference>
<organism evidence="1 2">
    <name type="scientific">Sphingobacterium hotanense</name>
    <dbReference type="NCBI Taxonomy" id="649196"/>
    <lineage>
        <taxon>Bacteria</taxon>
        <taxon>Pseudomonadati</taxon>
        <taxon>Bacteroidota</taxon>
        <taxon>Sphingobacteriia</taxon>
        <taxon>Sphingobacteriales</taxon>
        <taxon>Sphingobacteriaceae</taxon>
        <taxon>Sphingobacterium</taxon>
    </lineage>
</organism>
<comment type="caution">
    <text evidence="1">The sequence shown here is derived from an EMBL/GenBank/DDBJ whole genome shotgun (WGS) entry which is preliminary data.</text>
</comment>
<accession>A0ABT7NJM7</accession>